<protein>
    <submittedName>
        <fullName evidence="2">Ubiquinone/menaquinone biosynthesis C-methylase UbiE</fullName>
    </submittedName>
</protein>
<accession>A0A450ZPX6</accession>
<keyword evidence="2" id="KW-0489">Methyltransferase</keyword>
<organism evidence="2">
    <name type="scientific">Candidatus Kentrum sp. TUN</name>
    <dbReference type="NCBI Taxonomy" id="2126343"/>
    <lineage>
        <taxon>Bacteria</taxon>
        <taxon>Pseudomonadati</taxon>
        <taxon>Pseudomonadota</taxon>
        <taxon>Gammaproteobacteria</taxon>
        <taxon>Candidatus Kentrum</taxon>
    </lineage>
</organism>
<dbReference type="CDD" id="cd02440">
    <property type="entry name" value="AdoMet_MTases"/>
    <property type="match status" value="1"/>
</dbReference>
<keyword evidence="2" id="KW-0808">Transferase</keyword>
<dbReference type="AlphaFoldDB" id="A0A450ZPX6"/>
<dbReference type="Pfam" id="PF13649">
    <property type="entry name" value="Methyltransf_25"/>
    <property type="match status" value="1"/>
</dbReference>
<dbReference type="InterPro" id="IPR029063">
    <property type="entry name" value="SAM-dependent_MTases_sf"/>
</dbReference>
<dbReference type="SUPFAM" id="SSF53335">
    <property type="entry name" value="S-adenosyl-L-methionine-dependent methyltransferases"/>
    <property type="match status" value="1"/>
</dbReference>
<reference evidence="2" key="1">
    <citation type="submission" date="2019-02" db="EMBL/GenBank/DDBJ databases">
        <authorList>
            <person name="Gruber-Vodicka R. H."/>
            <person name="Seah K. B. B."/>
        </authorList>
    </citation>
    <scope>NUCLEOTIDE SEQUENCE</scope>
    <source>
        <strain evidence="2">BECK_BY1</strain>
    </source>
</reference>
<dbReference type="GO" id="GO:0008168">
    <property type="term" value="F:methyltransferase activity"/>
    <property type="evidence" value="ECO:0007669"/>
    <property type="project" value="UniProtKB-KW"/>
</dbReference>
<gene>
    <name evidence="2" type="ORF">BECKTUN1418D_GA0071000_103717</name>
</gene>
<dbReference type="Gene3D" id="3.40.50.150">
    <property type="entry name" value="Vaccinia Virus protein VP39"/>
    <property type="match status" value="1"/>
</dbReference>
<name>A0A450ZPX6_9GAMM</name>
<dbReference type="EMBL" id="CAADFX010000037">
    <property type="protein sequence ID" value="VFK55794.1"/>
    <property type="molecule type" value="Genomic_DNA"/>
</dbReference>
<dbReference type="InterPro" id="IPR041698">
    <property type="entry name" value="Methyltransf_25"/>
</dbReference>
<feature type="domain" description="Methyltransferase" evidence="1">
    <location>
        <begin position="46"/>
        <end position="139"/>
    </location>
</feature>
<sequence length="254" mass="29206">MTMKTDDQTYKEQFDLLTINTNEYEPCILFLEQIILPKLPQQNRFLDIGAGRGTITKALSPKFKQTIIVEPNTIFFKGISNWATEIGVKLDGFNADWFDVDFSDSDIDLTMISHVLYYVPVEKRLQFVRKAYDTLKPGGYLVILLASATSGSHHLWRHLLPKADYHSIPFIESVLADLRLEGYRDMTLTILDSEIKVKTLNEMHQLIDFLVVEKMVFDNETNIRKRNQYIDNYLTSDSGFTINDSFGVLSVCKS</sequence>
<keyword evidence="2" id="KW-0830">Ubiquinone</keyword>
<proteinExistence type="predicted"/>
<evidence type="ECO:0000259" key="1">
    <source>
        <dbReference type="Pfam" id="PF13649"/>
    </source>
</evidence>
<evidence type="ECO:0000313" key="2">
    <source>
        <dbReference type="EMBL" id="VFK55794.1"/>
    </source>
</evidence>
<dbReference type="GO" id="GO:0032259">
    <property type="term" value="P:methylation"/>
    <property type="evidence" value="ECO:0007669"/>
    <property type="project" value="UniProtKB-KW"/>
</dbReference>